<dbReference type="InterPro" id="IPR027417">
    <property type="entry name" value="P-loop_NTPase"/>
</dbReference>
<feature type="compositionally biased region" description="Basic residues" evidence="3">
    <location>
        <begin position="701"/>
        <end position="724"/>
    </location>
</feature>
<keyword evidence="6" id="KW-1185">Reference proteome</keyword>
<keyword evidence="1" id="KW-0547">Nucleotide-binding</keyword>
<evidence type="ECO:0000256" key="1">
    <source>
        <dbReference type="ARBA" id="ARBA00022741"/>
    </source>
</evidence>
<evidence type="ECO:0000313" key="6">
    <source>
        <dbReference type="Proteomes" id="UP001500928"/>
    </source>
</evidence>
<feature type="compositionally biased region" description="Basic residues" evidence="3">
    <location>
        <begin position="614"/>
        <end position="645"/>
    </location>
</feature>
<dbReference type="Pfam" id="PF13191">
    <property type="entry name" value="AAA_16"/>
    <property type="match status" value="1"/>
</dbReference>
<dbReference type="SUPFAM" id="SSF52540">
    <property type="entry name" value="P-loop containing nucleoside triphosphate hydrolases"/>
    <property type="match status" value="1"/>
</dbReference>
<evidence type="ECO:0000256" key="3">
    <source>
        <dbReference type="SAM" id="MobiDB-lite"/>
    </source>
</evidence>
<dbReference type="InterPro" id="IPR041664">
    <property type="entry name" value="AAA_16"/>
</dbReference>
<feature type="compositionally biased region" description="Basic and acidic residues" evidence="3">
    <location>
        <begin position="602"/>
        <end position="613"/>
    </location>
</feature>
<protein>
    <recommendedName>
        <fullName evidence="4">AAA+ ATPase domain-containing protein</fullName>
    </recommendedName>
</protein>
<reference evidence="6" key="1">
    <citation type="journal article" date="2019" name="Int. J. Syst. Evol. Microbiol.">
        <title>The Global Catalogue of Microorganisms (GCM) 10K type strain sequencing project: providing services to taxonomists for standard genome sequencing and annotation.</title>
        <authorList>
            <consortium name="The Broad Institute Genomics Platform"/>
            <consortium name="The Broad Institute Genome Sequencing Center for Infectious Disease"/>
            <person name="Wu L."/>
            <person name="Ma J."/>
        </authorList>
    </citation>
    <scope>NUCLEOTIDE SEQUENCE [LARGE SCALE GENOMIC DNA]</scope>
    <source>
        <strain evidence="6">JCM 17979</strain>
    </source>
</reference>
<dbReference type="Gene3D" id="3.40.50.300">
    <property type="entry name" value="P-loop containing nucleotide triphosphate hydrolases"/>
    <property type="match status" value="1"/>
</dbReference>
<accession>A0ABP9CKE0</accession>
<feature type="compositionally biased region" description="Low complexity" evidence="3">
    <location>
        <begin position="585"/>
        <end position="596"/>
    </location>
</feature>
<dbReference type="InterPro" id="IPR003593">
    <property type="entry name" value="AAA+_ATPase"/>
</dbReference>
<dbReference type="PANTHER" id="PTHR16305:SF35">
    <property type="entry name" value="TRANSCRIPTIONAL ACTIVATOR DOMAIN"/>
    <property type="match status" value="1"/>
</dbReference>
<dbReference type="SMART" id="SM00382">
    <property type="entry name" value="AAA"/>
    <property type="match status" value="1"/>
</dbReference>
<dbReference type="RefSeq" id="WP_345424799.1">
    <property type="nucleotide sequence ID" value="NZ_BAABHO010000084.1"/>
</dbReference>
<dbReference type="Proteomes" id="UP001500928">
    <property type="component" value="Unassembled WGS sequence"/>
</dbReference>
<keyword evidence="2" id="KW-0067">ATP-binding</keyword>
<feature type="region of interest" description="Disordered" evidence="3">
    <location>
        <begin position="567"/>
        <end position="742"/>
    </location>
</feature>
<evidence type="ECO:0000256" key="2">
    <source>
        <dbReference type="ARBA" id="ARBA00022840"/>
    </source>
</evidence>
<feature type="compositionally biased region" description="Gly residues" evidence="3">
    <location>
        <begin position="674"/>
        <end position="684"/>
    </location>
</feature>
<feature type="domain" description="AAA+ ATPase" evidence="4">
    <location>
        <begin position="35"/>
        <end position="175"/>
    </location>
</feature>
<gene>
    <name evidence="5" type="ORF">GCM10023200_58560</name>
</gene>
<evidence type="ECO:0000313" key="5">
    <source>
        <dbReference type="EMBL" id="GAA4813057.1"/>
    </source>
</evidence>
<proteinExistence type="predicted"/>
<comment type="caution">
    <text evidence="5">The sequence shown here is derived from an EMBL/GenBank/DDBJ whole genome shotgun (WGS) entry which is preliminary data.</text>
</comment>
<dbReference type="PANTHER" id="PTHR16305">
    <property type="entry name" value="TESTICULAR SOLUBLE ADENYLYL CYCLASE"/>
    <property type="match status" value="1"/>
</dbReference>
<organism evidence="5 6">
    <name type="scientific">Actinomycetospora chlora</name>
    <dbReference type="NCBI Taxonomy" id="663608"/>
    <lineage>
        <taxon>Bacteria</taxon>
        <taxon>Bacillati</taxon>
        <taxon>Actinomycetota</taxon>
        <taxon>Actinomycetes</taxon>
        <taxon>Pseudonocardiales</taxon>
        <taxon>Pseudonocardiaceae</taxon>
        <taxon>Actinomycetospora</taxon>
    </lineage>
</organism>
<name>A0ABP9CKE0_9PSEU</name>
<evidence type="ECO:0000259" key="4">
    <source>
        <dbReference type="SMART" id="SM00382"/>
    </source>
</evidence>
<sequence>MPPSPLPSPSAPPPLSWPFTGRDHDIATVAAALARDGAVVLAGAAGVGKSRLARELAARIAPHDPVQVARASASARDVPLGAFAHWLTPGRADEGDTATLARTAETLRADGPRSVLLVDDAHVLDPTSAALLNQLATDRAVRIVVTVRTGTVCPDAVTAMWKDGVATRVDVTPLTEETTAALLEAALEGPVDARAARRLHEVTVGNVLWLRHLVEGERAAGRLTAARSGRWEWNGQPVLSPALEQLIGERLGTLDDGERRVIELVALGEPVGLPVLVALAGADEVERVADRDLVTVHADGARTEVRLGHPLYGDAARSRLSLPRARRLRGELSRALRDTGARRAGDQLRRAVLDLDGDTPRDPRLLVGAAQQAIALTDNRLAERLLDAAAEAGGGFDPVLSLAFLLSWELRAEESSTALARAMELATTTDERMRAFLVRVQVVFFVLDRPEEGMALLAAEEARTPDRPEPAVCRTLLRAVGGEVGAAADDALALIGRDDLTVQARCWACWPAAYTLAFRGGESDRVQEIVDQGVAAAHGSPETGVMVGNIAFAGLQAALYAARHRAGPPDLARRPHRCAGRDLGRPVPGQRGRGVPAADGRPAPDQRPRELPRARRRLVVPAPRPHRPGPRPRRRHRGRGRRAGHRAAVPPALGPLLRHRDHDRPALGRRRAGRPGGGGPLGRGGGHRESAPGSALDRARRPPPRGPSRRARPGRGARRARARPAHPAGRRERRPRRRAARP</sequence>
<feature type="compositionally biased region" description="Basic residues" evidence="3">
    <location>
        <begin position="731"/>
        <end position="742"/>
    </location>
</feature>
<dbReference type="EMBL" id="BAABHO010000084">
    <property type="protein sequence ID" value="GAA4813057.1"/>
    <property type="molecule type" value="Genomic_DNA"/>
</dbReference>